<feature type="transmembrane region" description="Helical" evidence="1">
    <location>
        <begin position="158"/>
        <end position="179"/>
    </location>
</feature>
<evidence type="ECO:0000313" key="4">
    <source>
        <dbReference type="Proteomes" id="UP000707451"/>
    </source>
</evidence>
<comment type="caution">
    <text evidence="3">The sequence shown here is derived from an EMBL/GenBank/DDBJ whole genome shotgun (WGS) entry which is preliminary data.</text>
</comment>
<evidence type="ECO:0000256" key="1">
    <source>
        <dbReference type="SAM" id="Phobius"/>
    </source>
</evidence>
<keyword evidence="2" id="KW-0732">Signal</keyword>
<name>A0A9P7XN85_9FUNG</name>
<reference evidence="3" key="1">
    <citation type="submission" date="2021-06" db="EMBL/GenBank/DDBJ databases">
        <title>Genome Sequence of Mortierella hyaline Strain SCG-10, a Cold-Adapted, Nitrate-Reducing Fungus Isolated from Soil in Minnesota, USA.</title>
        <authorList>
            <person name="Aldossari N."/>
        </authorList>
    </citation>
    <scope>NUCLEOTIDE SEQUENCE</scope>
    <source>
        <strain evidence="3">SCG-10</strain>
    </source>
</reference>
<keyword evidence="1" id="KW-0472">Membrane</keyword>
<sequence length="180" mass="19085">MFIKTSTITLLAILATTSVAQQMPKHTAFTDPVDGSEVYNTGHNATFSWTMACKKSSAAVSTGSSRAVEVQFVNANNPDNAFFVATAAHIDCGSRERGNEYWVVPEVQNHNAKYSLRIMLKRPIYLGKFKIQAQAGAGNGGQIVAGDKQTEKHKDNGAAGSLVAPCVSAVVVTAAALLLL</sequence>
<evidence type="ECO:0000256" key="2">
    <source>
        <dbReference type="SAM" id="SignalP"/>
    </source>
</evidence>
<feature type="chain" id="PRO_5040455353" evidence="2">
    <location>
        <begin position="21"/>
        <end position="180"/>
    </location>
</feature>
<feature type="signal peptide" evidence="2">
    <location>
        <begin position="1"/>
        <end position="20"/>
    </location>
</feature>
<protein>
    <submittedName>
        <fullName evidence="3">Uncharacterized protein</fullName>
    </submittedName>
</protein>
<dbReference type="EMBL" id="JAHRHY010000018">
    <property type="protein sequence ID" value="KAG9062626.1"/>
    <property type="molecule type" value="Genomic_DNA"/>
</dbReference>
<keyword evidence="1" id="KW-1133">Transmembrane helix</keyword>
<organism evidence="3 4">
    <name type="scientific">Linnemannia hyalina</name>
    <dbReference type="NCBI Taxonomy" id="64524"/>
    <lineage>
        <taxon>Eukaryota</taxon>
        <taxon>Fungi</taxon>
        <taxon>Fungi incertae sedis</taxon>
        <taxon>Mucoromycota</taxon>
        <taxon>Mortierellomycotina</taxon>
        <taxon>Mortierellomycetes</taxon>
        <taxon>Mortierellales</taxon>
        <taxon>Mortierellaceae</taxon>
        <taxon>Linnemannia</taxon>
    </lineage>
</organism>
<gene>
    <name evidence="3" type="ORF">KI688_004928</name>
</gene>
<keyword evidence="4" id="KW-1185">Reference proteome</keyword>
<dbReference type="OrthoDB" id="2434096at2759"/>
<proteinExistence type="predicted"/>
<keyword evidence="1" id="KW-0812">Transmembrane</keyword>
<accession>A0A9P7XN85</accession>
<dbReference type="AlphaFoldDB" id="A0A9P7XN85"/>
<evidence type="ECO:0000313" key="3">
    <source>
        <dbReference type="EMBL" id="KAG9062626.1"/>
    </source>
</evidence>
<dbReference type="Proteomes" id="UP000707451">
    <property type="component" value="Unassembled WGS sequence"/>
</dbReference>